<name>A0A1B6F7I7_9HEMI</name>
<evidence type="ECO:0000313" key="2">
    <source>
        <dbReference type="EMBL" id="JAS46197.1"/>
    </source>
</evidence>
<gene>
    <name evidence="2" type="ORF">g.33980</name>
</gene>
<evidence type="ECO:0008006" key="3">
    <source>
        <dbReference type="Google" id="ProtNLM"/>
    </source>
</evidence>
<feature type="non-terminal residue" evidence="2">
    <location>
        <position position="1"/>
    </location>
</feature>
<accession>A0A1B6F7I7</accession>
<organism evidence="2">
    <name type="scientific">Cuerna arida</name>
    <dbReference type="NCBI Taxonomy" id="1464854"/>
    <lineage>
        <taxon>Eukaryota</taxon>
        <taxon>Metazoa</taxon>
        <taxon>Ecdysozoa</taxon>
        <taxon>Arthropoda</taxon>
        <taxon>Hexapoda</taxon>
        <taxon>Insecta</taxon>
        <taxon>Pterygota</taxon>
        <taxon>Neoptera</taxon>
        <taxon>Paraneoptera</taxon>
        <taxon>Hemiptera</taxon>
        <taxon>Auchenorrhyncha</taxon>
        <taxon>Membracoidea</taxon>
        <taxon>Cicadellidae</taxon>
        <taxon>Cicadellinae</taxon>
        <taxon>Proconiini</taxon>
        <taxon>Cuerna</taxon>
    </lineage>
</organism>
<feature type="chain" id="PRO_5008582645" description="Somatostatin/Cortistatin C-terminal domain-containing protein" evidence="1">
    <location>
        <begin position="25"/>
        <end position="193"/>
    </location>
</feature>
<evidence type="ECO:0000256" key="1">
    <source>
        <dbReference type="SAM" id="SignalP"/>
    </source>
</evidence>
<keyword evidence="1" id="KW-0732">Signal</keyword>
<feature type="signal peptide" evidence="1">
    <location>
        <begin position="1"/>
        <end position="24"/>
    </location>
</feature>
<proteinExistence type="predicted"/>
<protein>
    <recommendedName>
        <fullName evidence="3">Somatostatin/Cortistatin C-terminal domain-containing protein</fullName>
    </recommendedName>
</protein>
<dbReference type="AlphaFoldDB" id="A0A1B6F7I7"/>
<sequence>GMLRPVFLWWCVSLLCCHLSMSAATEVEAPIIYYKPLILRRMYVLSAGMLRPVFLWWCVSLLCCHLSMSAATEEEAPPATAQEALGLLASLQQASEGSNNELRKMAGMYELLQLAALQQQQRQRLAELEEGMGEGEELPVPLPLQGRLPHLAFQDKDEFIKDKRGSYMSLCHFKICNMGRKRNSYAWSSWGRN</sequence>
<dbReference type="EMBL" id="GECZ01023572">
    <property type="protein sequence ID" value="JAS46197.1"/>
    <property type="molecule type" value="Transcribed_RNA"/>
</dbReference>
<reference evidence="2" key="1">
    <citation type="submission" date="2015-11" db="EMBL/GenBank/DDBJ databases">
        <title>De novo transcriptome assembly of four potential Pierce s Disease insect vectors from Arizona vineyards.</title>
        <authorList>
            <person name="Tassone E.E."/>
        </authorList>
    </citation>
    <scope>NUCLEOTIDE SEQUENCE</scope>
</reference>